<dbReference type="AlphaFoldDB" id="A0A8S9XQH3"/>
<dbReference type="Pfam" id="PF00169">
    <property type="entry name" value="PH"/>
    <property type="match status" value="1"/>
</dbReference>
<gene>
    <name evidence="2" type="ORF">GE061_013400</name>
</gene>
<evidence type="ECO:0000313" key="3">
    <source>
        <dbReference type="Proteomes" id="UP000466442"/>
    </source>
</evidence>
<sequence length="122" mass="14579">MLSPKMQRTIRVNDSQLIMLSERAHYDHSYSGYLHKRSSDSTKWQLRWFILYQNLLFYYDSEHSHRPSGVIMLEGCYCERLISPSTKNKDSSDKQPEESEPIEVRENVRLYYLTSGMFLYIN</sequence>
<proteinExistence type="predicted"/>
<keyword evidence="3" id="KW-1185">Reference proteome</keyword>
<feature type="domain" description="PH" evidence="1">
    <location>
        <begin position="27"/>
        <end position="122"/>
    </location>
</feature>
<reference evidence="2" key="1">
    <citation type="journal article" date="2021" name="Mol. Ecol. Resour.">
        <title>Apolygus lucorum genome provides insights into omnivorousness and mesophyll feeding.</title>
        <authorList>
            <person name="Liu Y."/>
            <person name="Liu H."/>
            <person name="Wang H."/>
            <person name="Huang T."/>
            <person name="Liu B."/>
            <person name="Yang B."/>
            <person name="Yin L."/>
            <person name="Li B."/>
            <person name="Zhang Y."/>
            <person name="Zhang S."/>
            <person name="Jiang F."/>
            <person name="Zhang X."/>
            <person name="Ren Y."/>
            <person name="Wang B."/>
            <person name="Wang S."/>
            <person name="Lu Y."/>
            <person name="Wu K."/>
            <person name="Fan W."/>
            <person name="Wang G."/>
        </authorList>
    </citation>
    <scope>NUCLEOTIDE SEQUENCE</scope>
    <source>
        <strain evidence="2">12Hb</strain>
    </source>
</reference>
<dbReference type="OrthoDB" id="6629651at2759"/>
<dbReference type="InterPro" id="IPR011993">
    <property type="entry name" value="PH-like_dom_sf"/>
</dbReference>
<protein>
    <recommendedName>
        <fullName evidence="1">PH domain-containing protein</fullName>
    </recommendedName>
</protein>
<dbReference type="Proteomes" id="UP000466442">
    <property type="component" value="Linkage Group LG5"/>
</dbReference>
<dbReference type="Gene3D" id="2.30.29.30">
    <property type="entry name" value="Pleckstrin-homology domain (PH domain)/Phosphotyrosine-binding domain (PTB)"/>
    <property type="match status" value="1"/>
</dbReference>
<comment type="caution">
    <text evidence="2">The sequence shown here is derived from an EMBL/GenBank/DDBJ whole genome shotgun (WGS) entry which is preliminary data.</text>
</comment>
<dbReference type="InterPro" id="IPR001849">
    <property type="entry name" value="PH_domain"/>
</dbReference>
<accession>A0A8S9XQH3</accession>
<evidence type="ECO:0000259" key="1">
    <source>
        <dbReference type="PROSITE" id="PS50003"/>
    </source>
</evidence>
<dbReference type="SMART" id="SM00233">
    <property type="entry name" value="PH"/>
    <property type="match status" value="1"/>
</dbReference>
<dbReference type="EMBL" id="WIXP02000005">
    <property type="protein sequence ID" value="KAF6210296.1"/>
    <property type="molecule type" value="Genomic_DNA"/>
</dbReference>
<name>A0A8S9XQH3_APOLU</name>
<dbReference type="PROSITE" id="PS50003">
    <property type="entry name" value="PH_DOMAIN"/>
    <property type="match status" value="1"/>
</dbReference>
<evidence type="ECO:0000313" key="2">
    <source>
        <dbReference type="EMBL" id="KAF6210296.1"/>
    </source>
</evidence>
<dbReference type="SUPFAM" id="SSF50729">
    <property type="entry name" value="PH domain-like"/>
    <property type="match status" value="1"/>
</dbReference>
<organism evidence="2 3">
    <name type="scientific">Apolygus lucorum</name>
    <name type="common">Small green plant bug</name>
    <name type="synonym">Lygocoris lucorum</name>
    <dbReference type="NCBI Taxonomy" id="248454"/>
    <lineage>
        <taxon>Eukaryota</taxon>
        <taxon>Metazoa</taxon>
        <taxon>Ecdysozoa</taxon>
        <taxon>Arthropoda</taxon>
        <taxon>Hexapoda</taxon>
        <taxon>Insecta</taxon>
        <taxon>Pterygota</taxon>
        <taxon>Neoptera</taxon>
        <taxon>Paraneoptera</taxon>
        <taxon>Hemiptera</taxon>
        <taxon>Heteroptera</taxon>
        <taxon>Panheteroptera</taxon>
        <taxon>Cimicomorpha</taxon>
        <taxon>Miridae</taxon>
        <taxon>Mirini</taxon>
        <taxon>Apolygus</taxon>
    </lineage>
</organism>